<accession>A0A9X9PVP1</accession>
<protein>
    <recommendedName>
        <fullName evidence="2">Methyltransferase domain-containing protein</fullName>
    </recommendedName>
</protein>
<evidence type="ECO:0000313" key="3">
    <source>
        <dbReference type="EMBL" id="VCW68638.1"/>
    </source>
</evidence>
<dbReference type="GO" id="GO:0016279">
    <property type="term" value="F:protein-lysine N-methyltransferase activity"/>
    <property type="evidence" value="ECO:0007669"/>
    <property type="project" value="TreeGrafter"/>
</dbReference>
<dbReference type="EMBL" id="CYRY02004117">
    <property type="protein sequence ID" value="VCW68638.1"/>
    <property type="molecule type" value="Genomic_DNA"/>
</dbReference>
<keyword evidence="4" id="KW-1185">Reference proteome</keyword>
<dbReference type="CDD" id="cd02440">
    <property type="entry name" value="AdoMet_MTases"/>
    <property type="match status" value="1"/>
</dbReference>
<evidence type="ECO:0000256" key="1">
    <source>
        <dbReference type="ARBA" id="ARBA00022990"/>
    </source>
</evidence>
<proteinExistence type="predicted"/>
<name>A0A9X9PVP1_GULGU</name>
<keyword evidence="1" id="KW-0007">Acetylation</keyword>
<organism evidence="3 4">
    <name type="scientific">Gulo gulo</name>
    <name type="common">Wolverine</name>
    <name type="synonym">Gluton</name>
    <dbReference type="NCBI Taxonomy" id="48420"/>
    <lineage>
        <taxon>Eukaryota</taxon>
        <taxon>Metazoa</taxon>
        <taxon>Chordata</taxon>
        <taxon>Craniata</taxon>
        <taxon>Vertebrata</taxon>
        <taxon>Euteleostomi</taxon>
        <taxon>Mammalia</taxon>
        <taxon>Eutheria</taxon>
        <taxon>Laurasiatheria</taxon>
        <taxon>Carnivora</taxon>
        <taxon>Caniformia</taxon>
        <taxon>Musteloidea</taxon>
        <taxon>Mustelidae</taxon>
        <taxon>Guloninae</taxon>
        <taxon>Gulo</taxon>
    </lineage>
</organism>
<feature type="domain" description="Methyltransferase" evidence="2">
    <location>
        <begin position="54"/>
        <end position="164"/>
    </location>
</feature>
<dbReference type="Gene3D" id="3.40.50.150">
    <property type="entry name" value="Vaccinia Virus protein VP39"/>
    <property type="match status" value="1"/>
</dbReference>
<dbReference type="PANTHER" id="PTHR12843:SF5">
    <property type="entry name" value="EEF1A LYSINE METHYLTRANSFERASE 2"/>
    <property type="match status" value="1"/>
</dbReference>
<evidence type="ECO:0000259" key="2">
    <source>
        <dbReference type="Pfam" id="PF13847"/>
    </source>
</evidence>
<dbReference type="SUPFAM" id="SSF53335">
    <property type="entry name" value="S-adenosyl-L-methionine-dependent methyltransferases"/>
    <property type="match status" value="1"/>
</dbReference>
<dbReference type="InterPro" id="IPR025714">
    <property type="entry name" value="Methyltranfer_dom"/>
</dbReference>
<evidence type="ECO:0000313" key="4">
    <source>
        <dbReference type="Proteomes" id="UP000269945"/>
    </source>
</evidence>
<sequence length="189" mass="20930">MAAPTALRGAERDELGHGRRRRRCWGRGAVPERQSRRGWLRPVGAGDPRAAKFGFSNITGIDYSPSAIQLSGSIIEKEGLSNIKLKVEDFLNLSTKLSGFHICIDKGTFDAISLNPDNAIEKRKQYVKSLSGVLNVKGFFLITSCNWTKEELLDEFSEGFELFEELPTPKFSFGGRSGNSVTALVFQKT</sequence>
<dbReference type="Pfam" id="PF13847">
    <property type="entry name" value="Methyltransf_31"/>
    <property type="match status" value="1"/>
</dbReference>
<dbReference type="GO" id="GO:0005737">
    <property type="term" value="C:cytoplasm"/>
    <property type="evidence" value="ECO:0007669"/>
    <property type="project" value="TreeGrafter"/>
</dbReference>
<dbReference type="Proteomes" id="UP000269945">
    <property type="component" value="Unassembled WGS sequence"/>
</dbReference>
<gene>
    <name evidence="3" type="ORF">BN2614_LOCUS1</name>
</gene>
<dbReference type="InterPro" id="IPR029063">
    <property type="entry name" value="SAM-dependent_MTases_sf"/>
</dbReference>
<comment type="caution">
    <text evidence="3">The sequence shown here is derived from an EMBL/GenBank/DDBJ whole genome shotgun (WGS) entry which is preliminary data.</text>
</comment>
<dbReference type="PANTHER" id="PTHR12843">
    <property type="entry name" value="PROTEIN-LYSINE N-METHYLTRANSFERASE METTL10"/>
    <property type="match status" value="1"/>
</dbReference>
<reference evidence="3 4" key="1">
    <citation type="submission" date="2018-10" db="EMBL/GenBank/DDBJ databases">
        <authorList>
            <person name="Ekblom R."/>
            <person name="Jareborg N."/>
        </authorList>
    </citation>
    <scope>NUCLEOTIDE SEQUENCE [LARGE SCALE GENOMIC DNA]</scope>
    <source>
        <tissue evidence="3">Muscle</tissue>
    </source>
</reference>
<dbReference type="AlphaFoldDB" id="A0A9X9PVP1"/>